<comment type="function">
    <text evidence="1">Catalyzes an amino-pyrimidine hydrolysis reaction at the C5' of the pyrimidine moiety of thiamine compounds, a reaction that is part of a thiamine salvage pathway. Thus, catalyzes the conversion of 4-amino-5-aminomethyl-2-methylpyrimidine to 4-amino-5-hydroxymethyl-2-methylpyrimidine (HMP).</text>
</comment>
<comment type="similarity">
    <text evidence="1">Belongs to the TenA family.</text>
</comment>
<name>A0ABP8V2B6_9GAMM</name>
<comment type="catalytic activity">
    <reaction evidence="1">
        <text>4-amino-5-aminomethyl-2-methylpyrimidine + H2O = 4-amino-5-hydroxymethyl-2-methylpyrimidine + NH4(+)</text>
        <dbReference type="Rhea" id="RHEA:31799"/>
        <dbReference type="ChEBI" id="CHEBI:15377"/>
        <dbReference type="ChEBI" id="CHEBI:16892"/>
        <dbReference type="ChEBI" id="CHEBI:28938"/>
        <dbReference type="ChEBI" id="CHEBI:63416"/>
        <dbReference type="EC" id="3.5.99.2"/>
    </reaction>
</comment>
<dbReference type="RefSeq" id="WP_345196173.1">
    <property type="nucleotide sequence ID" value="NZ_BAABFL010000359.1"/>
</dbReference>
<proteinExistence type="inferred from homology"/>
<organism evidence="3 4">
    <name type="scientific">Kistimonas scapharcae</name>
    <dbReference type="NCBI Taxonomy" id="1036133"/>
    <lineage>
        <taxon>Bacteria</taxon>
        <taxon>Pseudomonadati</taxon>
        <taxon>Pseudomonadota</taxon>
        <taxon>Gammaproteobacteria</taxon>
        <taxon>Oceanospirillales</taxon>
        <taxon>Endozoicomonadaceae</taxon>
        <taxon>Kistimonas</taxon>
    </lineage>
</organism>
<sequence>MNVSDLITANQSLWQEYTQHRFVRQLGDGTLPDSAFRHYLIQDYLFLKHFARAYALAIYKCDSFSAMQRPLTALTGLLEHETSLHVAYCQEWGISEQDLENIEEDSGTVAYTRLVLDIGQSGSLTELYVALAPCALGYAEIGAWLPKQSFTARANNPYIAWIDMYAGETFQQLAVDETRSLDEMMKEISADSQQGRKLNRIFRDATRMEIAFWEQGLNKQ</sequence>
<reference evidence="4" key="1">
    <citation type="journal article" date="2019" name="Int. J. Syst. Evol. Microbiol.">
        <title>The Global Catalogue of Microorganisms (GCM) 10K type strain sequencing project: providing services to taxonomists for standard genome sequencing and annotation.</title>
        <authorList>
            <consortium name="The Broad Institute Genomics Platform"/>
            <consortium name="The Broad Institute Genome Sequencing Center for Infectious Disease"/>
            <person name="Wu L."/>
            <person name="Ma J."/>
        </authorList>
    </citation>
    <scope>NUCLEOTIDE SEQUENCE [LARGE SCALE GENOMIC DNA]</scope>
    <source>
        <strain evidence="4">JCM 17805</strain>
    </source>
</reference>
<protein>
    <recommendedName>
        <fullName evidence="1">Aminopyrimidine aminohydrolase</fullName>
        <ecNumber evidence="1">3.5.99.2</ecNumber>
    </recommendedName>
</protein>
<feature type="domain" description="Thiaminase-2/PQQC" evidence="2">
    <location>
        <begin position="11"/>
        <end position="217"/>
    </location>
</feature>
<dbReference type="Gene3D" id="1.20.910.10">
    <property type="entry name" value="Heme oxygenase-like"/>
    <property type="match status" value="1"/>
</dbReference>
<dbReference type="PIRSF" id="PIRSF003170">
    <property type="entry name" value="Pet18p"/>
    <property type="match status" value="1"/>
</dbReference>
<keyword evidence="4" id="KW-1185">Reference proteome</keyword>
<accession>A0ABP8V2B6</accession>
<comment type="caution">
    <text evidence="3">The sequence shown here is derived from an EMBL/GenBank/DDBJ whole genome shotgun (WGS) entry which is preliminary data.</text>
</comment>
<evidence type="ECO:0000313" key="3">
    <source>
        <dbReference type="EMBL" id="GAA4650081.1"/>
    </source>
</evidence>
<keyword evidence="1" id="KW-0378">Hydrolase</keyword>
<dbReference type="EC" id="3.5.99.2" evidence="1"/>
<dbReference type="InterPro" id="IPR026285">
    <property type="entry name" value="TenA_E"/>
</dbReference>
<dbReference type="InterPro" id="IPR050967">
    <property type="entry name" value="Thiamine_Salvage_TenA"/>
</dbReference>
<dbReference type="InterPro" id="IPR004305">
    <property type="entry name" value="Thiaminase-2/PQQC"/>
</dbReference>
<dbReference type="NCBIfam" id="TIGR04306">
    <property type="entry name" value="salvage_TenA"/>
    <property type="match status" value="1"/>
</dbReference>
<comment type="catalytic activity">
    <reaction evidence="1">
        <text>thiamine + H2O = 5-(2-hydroxyethyl)-4-methylthiazole + 4-amino-5-hydroxymethyl-2-methylpyrimidine + H(+)</text>
        <dbReference type="Rhea" id="RHEA:17509"/>
        <dbReference type="ChEBI" id="CHEBI:15377"/>
        <dbReference type="ChEBI" id="CHEBI:15378"/>
        <dbReference type="ChEBI" id="CHEBI:16892"/>
        <dbReference type="ChEBI" id="CHEBI:17957"/>
        <dbReference type="ChEBI" id="CHEBI:18385"/>
        <dbReference type="EC" id="3.5.99.2"/>
    </reaction>
</comment>
<dbReference type="Pfam" id="PF03070">
    <property type="entry name" value="TENA_THI-4"/>
    <property type="match status" value="1"/>
</dbReference>
<evidence type="ECO:0000256" key="1">
    <source>
        <dbReference type="PIRNR" id="PIRNR003170"/>
    </source>
</evidence>
<evidence type="ECO:0000259" key="2">
    <source>
        <dbReference type="Pfam" id="PF03070"/>
    </source>
</evidence>
<dbReference type="PANTHER" id="PTHR43198:SF2">
    <property type="entry name" value="SI:CH1073-67J19.1-RELATED"/>
    <property type="match status" value="1"/>
</dbReference>
<dbReference type="InterPro" id="IPR016084">
    <property type="entry name" value="Haem_Oase-like_multi-hlx"/>
</dbReference>
<dbReference type="SUPFAM" id="SSF48613">
    <property type="entry name" value="Heme oxygenase-like"/>
    <property type="match status" value="1"/>
</dbReference>
<evidence type="ECO:0000313" key="4">
    <source>
        <dbReference type="Proteomes" id="UP001500604"/>
    </source>
</evidence>
<comment type="pathway">
    <text evidence="1">Cofactor biosynthesis; thiamine diphosphate biosynthesis.</text>
</comment>
<dbReference type="PANTHER" id="PTHR43198">
    <property type="entry name" value="BIFUNCTIONAL TH2 PROTEIN"/>
    <property type="match status" value="1"/>
</dbReference>
<keyword evidence="1" id="KW-0784">Thiamine biosynthesis</keyword>
<dbReference type="InterPro" id="IPR027574">
    <property type="entry name" value="Thiaminase_II"/>
</dbReference>
<gene>
    <name evidence="3" type="primary">tenA</name>
    <name evidence="3" type="ORF">GCM10023116_23640</name>
</gene>
<dbReference type="CDD" id="cd19367">
    <property type="entry name" value="TenA_C_ScTHI20-like"/>
    <property type="match status" value="1"/>
</dbReference>
<dbReference type="Proteomes" id="UP001500604">
    <property type="component" value="Unassembled WGS sequence"/>
</dbReference>
<dbReference type="EMBL" id="BAABFL010000359">
    <property type="protein sequence ID" value="GAA4650081.1"/>
    <property type="molecule type" value="Genomic_DNA"/>
</dbReference>